<accession>A0ABQ4YCU6</accession>
<dbReference type="PANTHER" id="PTHR48475">
    <property type="entry name" value="RIBONUCLEASE H"/>
    <property type="match status" value="1"/>
</dbReference>
<dbReference type="SUPFAM" id="SSF56672">
    <property type="entry name" value="DNA/RNA polymerases"/>
    <property type="match status" value="1"/>
</dbReference>
<keyword evidence="3" id="KW-1185">Reference proteome</keyword>
<dbReference type="InterPro" id="IPR036397">
    <property type="entry name" value="RNaseH_sf"/>
</dbReference>
<gene>
    <name evidence="2" type="ORF">Tco_0725406</name>
</gene>
<comment type="caution">
    <text evidence="2">The sequence shown here is derived from an EMBL/GenBank/DDBJ whole genome shotgun (WGS) entry which is preliminary data.</text>
</comment>
<dbReference type="InterPro" id="IPR012337">
    <property type="entry name" value="RNaseH-like_sf"/>
</dbReference>
<keyword evidence="2" id="KW-0695">RNA-directed DNA polymerase</keyword>
<dbReference type="GO" id="GO:0003964">
    <property type="term" value="F:RNA-directed DNA polymerase activity"/>
    <property type="evidence" value="ECO:0007669"/>
    <property type="project" value="UniProtKB-KW"/>
</dbReference>
<dbReference type="PANTHER" id="PTHR48475:SF2">
    <property type="entry name" value="RIBONUCLEASE H"/>
    <property type="match status" value="1"/>
</dbReference>
<feature type="region of interest" description="Disordered" evidence="1">
    <location>
        <begin position="220"/>
        <end position="242"/>
    </location>
</feature>
<dbReference type="Gene3D" id="3.30.70.270">
    <property type="match status" value="1"/>
</dbReference>
<protein>
    <submittedName>
        <fullName evidence="2">Reverse transcriptase domain-containing protein</fullName>
    </submittedName>
</protein>
<sequence length="242" mass="28226">MQSLSGKLASLNQFLAKSAERALPFFNTLKNITKENKHEYRWTPEAEEAFQQMKRLIISLPSLTPPFSEGDTVCYITCSGTRLRCLSSTDLTDRNGRHMPVLFEVKNRFGLPRIIVTDNGAQLVNEPFKGWCTRFKIYCHETPHEAVIPAEIGIPYYRTLMIREEYNEEEQRLNLDLLQERREAAAICEAKYKTKMEQYYNKRVRPAGFRPGEFMYRRNEASRMEDERKLGPIGNGPYRKSQ</sequence>
<keyword evidence="2" id="KW-0808">Transferase</keyword>
<keyword evidence="2" id="KW-0548">Nucleotidyltransferase</keyword>
<dbReference type="InterPro" id="IPR043502">
    <property type="entry name" value="DNA/RNA_pol_sf"/>
</dbReference>
<reference evidence="2" key="2">
    <citation type="submission" date="2022-01" db="EMBL/GenBank/DDBJ databases">
        <authorList>
            <person name="Yamashiro T."/>
            <person name="Shiraishi A."/>
            <person name="Satake H."/>
            <person name="Nakayama K."/>
        </authorList>
    </citation>
    <scope>NUCLEOTIDE SEQUENCE</scope>
</reference>
<evidence type="ECO:0000256" key="1">
    <source>
        <dbReference type="SAM" id="MobiDB-lite"/>
    </source>
</evidence>
<dbReference type="Proteomes" id="UP001151760">
    <property type="component" value="Unassembled WGS sequence"/>
</dbReference>
<reference evidence="2" key="1">
    <citation type="journal article" date="2022" name="Int. J. Mol. Sci.">
        <title>Draft Genome of Tanacetum Coccineum: Genomic Comparison of Closely Related Tanacetum-Family Plants.</title>
        <authorList>
            <person name="Yamashiro T."/>
            <person name="Shiraishi A."/>
            <person name="Nakayama K."/>
            <person name="Satake H."/>
        </authorList>
    </citation>
    <scope>NUCLEOTIDE SEQUENCE</scope>
</reference>
<dbReference type="Gene3D" id="3.30.420.10">
    <property type="entry name" value="Ribonuclease H-like superfamily/Ribonuclease H"/>
    <property type="match status" value="1"/>
</dbReference>
<dbReference type="InterPro" id="IPR043128">
    <property type="entry name" value="Rev_trsase/Diguanyl_cyclase"/>
</dbReference>
<dbReference type="SUPFAM" id="SSF53098">
    <property type="entry name" value="Ribonuclease H-like"/>
    <property type="match status" value="1"/>
</dbReference>
<proteinExistence type="predicted"/>
<feature type="compositionally biased region" description="Basic and acidic residues" evidence="1">
    <location>
        <begin position="220"/>
        <end position="230"/>
    </location>
</feature>
<organism evidence="2 3">
    <name type="scientific">Tanacetum coccineum</name>
    <dbReference type="NCBI Taxonomy" id="301880"/>
    <lineage>
        <taxon>Eukaryota</taxon>
        <taxon>Viridiplantae</taxon>
        <taxon>Streptophyta</taxon>
        <taxon>Embryophyta</taxon>
        <taxon>Tracheophyta</taxon>
        <taxon>Spermatophyta</taxon>
        <taxon>Magnoliopsida</taxon>
        <taxon>eudicotyledons</taxon>
        <taxon>Gunneridae</taxon>
        <taxon>Pentapetalae</taxon>
        <taxon>asterids</taxon>
        <taxon>campanulids</taxon>
        <taxon>Asterales</taxon>
        <taxon>Asteraceae</taxon>
        <taxon>Asteroideae</taxon>
        <taxon>Anthemideae</taxon>
        <taxon>Anthemidinae</taxon>
        <taxon>Tanacetum</taxon>
    </lineage>
</organism>
<dbReference type="EMBL" id="BQNB010010309">
    <property type="protein sequence ID" value="GJS75525.1"/>
    <property type="molecule type" value="Genomic_DNA"/>
</dbReference>
<evidence type="ECO:0000313" key="3">
    <source>
        <dbReference type="Proteomes" id="UP001151760"/>
    </source>
</evidence>
<evidence type="ECO:0000313" key="2">
    <source>
        <dbReference type="EMBL" id="GJS75525.1"/>
    </source>
</evidence>
<name>A0ABQ4YCU6_9ASTR</name>